<keyword evidence="6 9" id="KW-0028">Amino-acid biosynthesis</keyword>
<protein>
    <recommendedName>
        <fullName evidence="4 9">ATP phosphoribosyltransferase regulatory subunit</fullName>
    </recommendedName>
</protein>
<dbReference type="PIRSF" id="PIRSF001549">
    <property type="entry name" value="His-tRNA_synth"/>
    <property type="match status" value="1"/>
</dbReference>
<dbReference type="UniPathway" id="UPA00031">
    <property type="reaction ID" value="UER00006"/>
</dbReference>
<feature type="domain" description="Class II Histidinyl-tRNA synthetase (HisRS)-like catalytic core" evidence="11">
    <location>
        <begin position="18"/>
        <end position="321"/>
    </location>
</feature>
<dbReference type="CDD" id="cd00773">
    <property type="entry name" value="HisRS-like_core"/>
    <property type="match status" value="1"/>
</dbReference>
<sequence length="367" mass="41553">MSEPLSKIPVGMKYYFGSQARLRRDVEDLAMAVFRGWSYEEIVTPTIDYYALFERGMGRSQAHRAFRFTDTDGRLLALRPDITSSVARAAATLFAERARPLRFCYAATVFHQRPRSHAEWRRETTHLGCELIGARGVNADLEVLLIAAEILRRLGLAGDYRITLNDVEVFNGVAENLKLDETAREHLRQLIDARNASELREFLAPYAPAEDCIAFAQLTRLAGKSEMFDRARHLIVNERSRRALENLEALWRALEALGLADSFEIDLGDVSELDYYTGLVFRIYVRGLGVRVGNGGRYDGLTANFGRAEPAIGFIFDLDSLTDVLWRRRGAQDAGDGGARLRDEDRIALFRSALRLREADERVLIEF</sequence>
<dbReference type="InterPro" id="IPR041715">
    <property type="entry name" value="HisRS-like_core"/>
</dbReference>
<dbReference type="PANTHER" id="PTHR43707">
    <property type="entry name" value="HISTIDYL-TRNA SYNTHETASE"/>
    <property type="match status" value="1"/>
</dbReference>
<evidence type="ECO:0000256" key="5">
    <source>
        <dbReference type="ARBA" id="ARBA00022490"/>
    </source>
</evidence>
<dbReference type="GO" id="GO:0005737">
    <property type="term" value="C:cytoplasm"/>
    <property type="evidence" value="ECO:0007669"/>
    <property type="project" value="UniProtKB-SubCell"/>
</dbReference>
<accession>A0A0B6WUN4</accession>
<evidence type="ECO:0000256" key="1">
    <source>
        <dbReference type="ARBA" id="ARBA00004496"/>
    </source>
</evidence>
<name>A0A0B6WUN4_9BACT</name>
<evidence type="ECO:0000256" key="4">
    <source>
        <dbReference type="ARBA" id="ARBA00020397"/>
    </source>
</evidence>
<dbReference type="RefSeq" id="WP_060635228.1">
    <property type="nucleotide sequence ID" value="NZ_CBXV010000002.1"/>
</dbReference>
<dbReference type="OrthoDB" id="9800814at2"/>
<reference evidence="12 13" key="2">
    <citation type="submission" date="2015-01" db="EMBL/GenBank/DDBJ databases">
        <title>Complete genome sequence of Pyrinomonas methylaliphatogenes type strain K22T.</title>
        <authorList>
            <person name="Lee K.C.Y."/>
            <person name="Power J.F."/>
            <person name="Dunfield P.F."/>
            <person name="Morgan X.C."/>
            <person name="Huttenhower C."/>
            <person name="Stott M.B."/>
        </authorList>
    </citation>
    <scope>NUCLEOTIDE SEQUENCE [LARGE SCALE GENOMIC DNA]</scope>
    <source>
        <strain evidence="12 13">K22</strain>
    </source>
</reference>
<evidence type="ECO:0000256" key="2">
    <source>
        <dbReference type="ARBA" id="ARBA00004667"/>
    </source>
</evidence>
<organism evidence="12 13">
    <name type="scientific">Pyrinomonas methylaliphatogenes</name>
    <dbReference type="NCBI Taxonomy" id="454194"/>
    <lineage>
        <taxon>Bacteria</taxon>
        <taxon>Pseudomonadati</taxon>
        <taxon>Acidobacteriota</taxon>
        <taxon>Blastocatellia</taxon>
        <taxon>Blastocatellales</taxon>
        <taxon>Pyrinomonadaceae</taxon>
        <taxon>Pyrinomonas</taxon>
    </lineage>
</organism>
<dbReference type="Gene3D" id="3.30.930.10">
    <property type="entry name" value="Bira Bifunctional Protein, Domain 2"/>
    <property type="match status" value="1"/>
</dbReference>
<dbReference type="GO" id="GO:0000105">
    <property type="term" value="P:L-histidine biosynthetic process"/>
    <property type="evidence" value="ECO:0007669"/>
    <property type="project" value="UniProtKB-UniRule"/>
</dbReference>
<evidence type="ECO:0000313" key="12">
    <source>
        <dbReference type="EMBL" id="CDM64412.1"/>
    </source>
</evidence>
<keyword evidence="12" id="KW-0808">Transferase</keyword>
<evidence type="ECO:0000259" key="11">
    <source>
        <dbReference type="Pfam" id="PF13393"/>
    </source>
</evidence>
<dbReference type="AlphaFoldDB" id="A0A0B6WUN4"/>
<dbReference type="STRING" id="454194.PYK22_00406"/>
<dbReference type="GO" id="GO:0016757">
    <property type="term" value="F:glycosyltransferase activity"/>
    <property type="evidence" value="ECO:0007669"/>
    <property type="project" value="UniProtKB-KW"/>
</dbReference>
<evidence type="ECO:0000256" key="9">
    <source>
        <dbReference type="HAMAP-Rule" id="MF_00125"/>
    </source>
</evidence>
<feature type="binding site" evidence="10">
    <location>
        <begin position="275"/>
        <end position="276"/>
    </location>
    <ligand>
        <name>L-histidine</name>
        <dbReference type="ChEBI" id="CHEBI:57595"/>
    </ligand>
</feature>
<dbReference type="HAMAP" id="MF_00125">
    <property type="entry name" value="HisZ"/>
    <property type="match status" value="1"/>
</dbReference>
<keyword evidence="12" id="KW-0328">Glycosyltransferase</keyword>
<keyword evidence="7 9" id="KW-0368">Histidine biosynthesis</keyword>
<keyword evidence="13" id="KW-1185">Reference proteome</keyword>
<keyword evidence="5 9" id="KW-0963">Cytoplasm</keyword>
<evidence type="ECO:0000256" key="10">
    <source>
        <dbReference type="PIRSR" id="PIRSR001549-1"/>
    </source>
</evidence>
<dbReference type="InterPro" id="IPR004516">
    <property type="entry name" value="HisRS/HisZ"/>
</dbReference>
<comment type="similarity">
    <text evidence="3 9">Belongs to the class-II aminoacyl-tRNA synthetase family. HisZ subfamily.</text>
</comment>
<dbReference type="InterPro" id="IPR045864">
    <property type="entry name" value="aa-tRNA-synth_II/BPL/LPL"/>
</dbReference>
<evidence type="ECO:0000256" key="8">
    <source>
        <dbReference type="ARBA" id="ARBA00025246"/>
    </source>
</evidence>
<reference evidence="12 13" key="1">
    <citation type="submission" date="2013-12" db="EMBL/GenBank/DDBJ databases">
        <authorList>
            <person name="Stott M."/>
        </authorList>
    </citation>
    <scope>NUCLEOTIDE SEQUENCE [LARGE SCALE GENOMIC DNA]</scope>
    <source>
        <strain evidence="12 13">K22</strain>
    </source>
</reference>
<comment type="subcellular location">
    <subcellularLocation>
        <location evidence="1 9">Cytoplasm</location>
    </subcellularLocation>
</comment>
<dbReference type="GO" id="GO:0006427">
    <property type="term" value="P:histidyl-tRNA aminoacylation"/>
    <property type="evidence" value="ECO:0007669"/>
    <property type="project" value="TreeGrafter"/>
</dbReference>
<dbReference type="EMBL" id="CBXV010000002">
    <property type="protein sequence ID" value="CDM64412.1"/>
    <property type="molecule type" value="Genomic_DNA"/>
</dbReference>
<feature type="binding site" evidence="10">
    <location>
        <begin position="81"/>
        <end position="83"/>
    </location>
    <ligand>
        <name>L-histidine</name>
        <dbReference type="ChEBI" id="CHEBI:57595"/>
    </ligand>
</feature>
<dbReference type="PANTHER" id="PTHR43707:SF6">
    <property type="entry name" value="ATP PHOSPHORIBOSYLTRANSFERASE REGULATORY SUBUNIT"/>
    <property type="match status" value="1"/>
</dbReference>
<dbReference type="SUPFAM" id="SSF55681">
    <property type="entry name" value="Class II aaRS and biotin synthetases"/>
    <property type="match status" value="1"/>
</dbReference>
<feature type="binding site" evidence="10">
    <location>
        <position position="130"/>
    </location>
    <ligand>
        <name>L-histidine</name>
        <dbReference type="ChEBI" id="CHEBI:57595"/>
    </ligand>
</feature>
<proteinExistence type="inferred from homology"/>
<comment type="subunit">
    <text evidence="9">Heteromultimer composed of HisG and HisZ subunits.</text>
</comment>
<dbReference type="Pfam" id="PF13393">
    <property type="entry name" value="tRNA-synt_His"/>
    <property type="match status" value="1"/>
</dbReference>
<gene>
    <name evidence="9" type="primary">hisZ</name>
    <name evidence="12" type="ORF">PYK22_00406</name>
</gene>
<comment type="pathway">
    <text evidence="2 9">Amino-acid biosynthesis; L-histidine biosynthesis; L-histidine from 5-phospho-alpha-D-ribose 1-diphosphate: step 1/9.</text>
</comment>
<evidence type="ECO:0000256" key="3">
    <source>
        <dbReference type="ARBA" id="ARBA00005539"/>
    </source>
</evidence>
<dbReference type="InterPro" id="IPR004517">
    <property type="entry name" value="HisZ"/>
</dbReference>
<dbReference type="Proteomes" id="UP000031518">
    <property type="component" value="Unassembled WGS sequence"/>
</dbReference>
<comment type="function">
    <text evidence="8 9">Required for the first step of histidine biosynthesis. May allow the feedback regulation of ATP phosphoribosyltransferase activity by histidine.</text>
</comment>
<comment type="miscellaneous">
    <text evidence="9">This function is generally fulfilled by the C-terminal part of HisG, which is missing in some bacteria such as this one.</text>
</comment>
<evidence type="ECO:0000313" key="13">
    <source>
        <dbReference type="Proteomes" id="UP000031518"/>
    </source>
</evidence>
<evidence type="ECO:0000256" key="6">
    <source>
        <dbReference type="ARBA" id="ARBA00022605"/>
    </source>
</evidence>
<dbReference type="GO" id="GO:0004821">
    <property type="term" value="F:histidine-tRNA ligase activity"/>
    <property type="evidence" value="ECO:0007669"/>
    <property type="project" value="TreeGrafter"/>
</dbReference>
<dbReference type="NCBIfam" id="TIGR00443">
    <property type="entry name" value="hisZ_biosyn_reg"/>
    <property type="match status" value="1"/>
</dbReference>
<evidence type="ECO:0000256" key="7">
    <source>
        <dbReference type="ARBA" id="ARBA00023102"/>
    </source>
</evidence>